<name>A0A396ZQB3_APHAT</name>
<dbReference type="InterPro" id="IPR036116">
    <property type="entry name" value="FN3_sf"/>
</dbReference>
<dbReference type="SUPFAM" id="SSF49265">
    <property type="entry name" value="Fibronectin type III"/>
    <property type="match status" value="1"/>
</dbReference>
<dbReference type="PROSITE" id="PS50853">
    <property type="entry name" value="FN3"/>
    <property type="match status" value="1"/>
</dbReference>
<sequence length="756" mass="79920">VTFSRGVPVNLLTFNANDYKLRAVLAPLATVTRVNIVKLNVLNNAQSVYARVAAHNVAGYGVKAVCTPTSVQATNHVPGVVSALRVDVVSDTQLLVQWQDPLENGGQNVTEFNVEWYTGAAKWNQIVKNADFSDGVNDIEVISVSAPSVGGFPYLDGTFQLMFDNQVTDELPFDISAVKLQQVLQALCTIDAVLVTRELGPNGYTWLVTFAQVMYAGNQFTQYASLLQNQIGHRLSVLGNNLLVCSDIARTNCERYTVNGGETISPTAVTGSVPEVQTLLCTAGAGHMFQLNYMGYVTTPISSTATLAQVAAALASLPYVKTTVGFSIGQVSVCDAATPLPVTVQFNSEMGDVPLLTASGADVGVTVTIAIAETTKGRFHHRIGKAPRSYLISGLTPSVAYNVRVAAYNNVGYGTFQPALSTYIPVPKGPMAPASVQVVPQTATSFGVVWEEPVSYGGSNVASYVVEWDNTRTFRSRCGDNAEVQYLSVQGVPPLVGTQQFQLAIGTTTVGCVNWGITAANLQTLIRGVAGYGAVTVVQHGDDSAAWDYGHMYEVTFYAPLTAAPLGDVPTMVASLVAGCNSFATGTLTVTTKTFGPGLDEIQGVGRQTSTDNECNALYLRPVGRKTTSDSSAKSAALALNVLPGTNSLKPFCSSCAQTLTGTTVAVTTDMSTSLFVGDVFSIGQTKCVYTVQAITASSITVAPGQLCPSFSGQALPVYRYAMRAYVVQDVEAGTPFYVRVAAQNALATGPPNYSY</sequence>
<organism evidence="2 3">
    <name type="scientific">Aphanomyces astaci</name>
    <name type="common">Crayfish plague agent</name>
    <dbReference type="NCBI Taxonomy" id="112090"/>
    <lineage>
        <taxon>Eukaryota</taxon>
        <taxon>Sar</taxon>
        <taxon>Stramenopiles</taxon>
        <taxon>Oomycota</taxon>
        <taxon>Saprolegniomycetes</taxon>
        <taxon>Saprolegniales</taxon>
        <taxon>Verrucalvaceae</taxon>
        <taxon>Aphanomyces</taxon>
    </lineage>
</organism>
<feature type="non-terminal residue" evidence="2">
    <location>
        <position position="1"/>
    </location>
</feature>
<dbReference type="PANTHER" id="PTHR21437">
    <property type="entry name" value="WIDE AWAKE"/>
    <property type="match status" value="1"/>
</dbReference>
<dbReference type="PANTHER" id="PTHR21437:SF1">
    <property type="entry name" value="WIDE AWAKE"/>
    <property type="match status" value="1"/>
</dbReference>
<comment type="caution">
    <text evidence="2">The sequence shown here is derived from an EMBL/GenBank/DDBJ whole genome shotgun (WGS) entry which is preliminary data.</text>
</comment>
<dbReference type="VEuPathDB" id="FungiDB:H257_06132"/>
<gene>
    <name evidence="2" type="ORF">DYB36_012114</name>
</gene>
<evidence type="ECO:0000313" key="2">
    <source>
        <dbReference type="EMBL" id="RHX97729.1"/>
    </source>
</evidence>
<evidence type="ECO:0000313" key="3">
    <source>
        <dbReference type="Proteomes" id="UP000265427"/>
    </source>
</evidence>
<proteinExistence type="predicted"/>
<protein>
    <recommendedName>
        <fullName evidence="1">Fibronectin type-III domain-containing protein</fullName>
    </recommendedName>
</protein>
<dbReference type="AlphaFoldDB" id="A0A396ZQB3"/>
<dbReference type="Proteomes" id="UP000265427">
    <property type="component" value="Unassembled WGS sequence"/>
</dbReference>
<dbReference type="InterPro" id="IPR013783">
    <property type="entry name" value="Ig-like_fold"/>
</dbReference>
<evidence type="ECO:0000259" key="1">
    <source>
        <dbReference type="PROSITE" id="PS50853"/>
    </source>
</evidence>
<reference evidence="2 3" key="1">
    <citation type="submission" date="2018-08" db="EMBL/GenBank/DDBJ databases">
        <title>Aphanomyces genome sequencing and annotation.</title>
        <authorList>
            <person name="Minardi D."/>
            <person name="Oidtmann B."/>
            <person name="Van Der Giezen M."/>
            <person name="Studholme D.J."/>
        </authorList>
    </citation>
    <scope>NUCLEOTIDE SEQUENCE [LARGE SCALE GENOMIC DNA]</scope>
    <source>
        <strain evidence="2 3">Kv</strain>
    </source>
</reference>
<accession>A0A396ZQB3</accession>
<dbReference type="SMART" id="SM00060">
    <property type="entry name" value="FN3"/>
    <property type="match status" value="3"/>
</dbReference>
<dbReference type="Gene3D" id="2.60.40.10">
    <property type="entry name" value="Immunoglobulins"/>
    <property type="match status" value="3"/>
</dbReference>
<feature type="domain" description="Fibronectin type-III" evidence="1">
    <location>
        <begin position="327"/>
        <end position="427"/>
    </location>
</feature>
<dbReference type="CDD" id="cd00063">
    <property type="entry name" value="FN3"/>
    <property type="match status" value="3"/>
</dbReference>
<dbReference type="InterPro" id="IPR039269">
    <property type="entry name" value="ANKFN1"/>
</dbReference>
<dbReference type="InterPro" id="IPR003961">
    <property type="entry name" value="FN3_dom"/>
</dbReference>
<dbReference type="EMBL" id="QUSZ01010967">
    <property type="protein sequence ID" value="RHX97729.1"/>
    <property type="molecule type" value="Genomic_DNA"/>
</dbReference>